<organism evidence="4">
    <name type="scientific">Arcella intermedia</name>
    <dbReference type="NCBI Taxonomy" id="1963864"/>
    <lineage>
        <taxon>Eukaryota</taxon>
        <taxon>Amoebozoa</taxon>
        <taxon>Tubulinea</taxon>
        <taxon>Elardia</taxon>
        <taxon>Arcellinida</taxon>
        <taxon>Sphaerothecina</taxon>
        <taxon>Arcellidae</taxon>
        <taxon>Arcella</taxon>
    </lineage>
</organism>
<protein>
    <recommendedName>
        <fullName evidence="3">Calponin-homology (CH) domain-containing protein</fullName>
    </recommendedName>
</protein>
<dbReference type="EMBL" id="GIBP01000775">
    <property type="protein sequence ID" value="NDV29744.1"/>
    <property type="molecule type" value="Transcribed_RNA"/>
</dbReference>
<feature type="domain" description="Calponin-homology (CH)" evidence="3">
    <location>
        <begin position="570"/>
        <end position="678"/>
    </location>
</feature>
<accession>A0A6B2KYA9</accession>
<feature type="region of interest" description="Disordered" evidence="2">
    <location>
        <begin position="1"/>
        <end position="22"/>
    </location>
</feature>
<reference evidence="4" key="1">
    <citation type="journal article" date="2020" name="J. Eukaryot. Microbiol.">
        <title>De novo Sequencing, Assembly and Annotation of the Transcriptome for the Free-Living Testate Amoeba Arcella intermedia.</title>
        <authorList>
            <person name="Ribeiro G.M."/>
            <person name="Porfirio-Sousa A.L."/>
            <person name="Maurer-Alcala X.X."/>
            <person name="Katz L.A."/>
            <person name="Lahr D.J.G."/>
        </authorList>
    </citation>
    <scope>NUCLEOTIDE SEQUENCE</scope>
</reference>
<feature type="compositionally biased region" description="Basic and acidic residues" evidence="2">
    <location>
        <begin position="441"/>
        <end position="457"/>
    </location>
</feature>
<evidence type="ECO:0000259" key="3">
    <source>
        <dbReference type="PROSITE" id="PS50021"/>
    </source>
</evidence>
<dbReference type="InterPro" id="IPR014756">
    <property type="entry name" value="Ig_E-set"/>
</dbReference>
<dbReference type="AlphaFoldDB" id="A0A6B2KYA9"/>
<feature type="coiled-coil region" evidence="1">
    <location>
        <begin position="312"/>
        <end position="360"/>
    </location>
</feature>
<sequence>MEEKRKEEEKRALEEKRKAEEKRALEEKKLKELEEKKKAEERRLLEEKRKEEEKRALEEKRKAEEKRALEEKKLKAEERKKEEDKKAEEKRKEEEKRLLEEKKKEEERRALENLKRKEEEKKAEEQKREEERKRVEEKKLLEEKKKEEERRQEELRRKEERKKMEDNQKKKQTELDQKWKEQQEQEENKADMERQRLEEDRQRRLEEARKRAADARAIRNAEDKRPYSAYTAITTISFKALNKHGQTRKSGGDGDLFTAYGNGKKIQRIEDMGDGTYCFDYNCIPGLNTIDVRFNGQSIKGFPITFSRKSEAQLSEERALEINLKAKEEEERLKEEERIREEANKLLEQVRQRQEQERKVREGERASHVRISREAMPKYNESETSEDAEKRIQEKRTEVTRKRLNLPLAINQIPEVPVIDVTSQLSPRIRLWQEQLDKQQQQEEAKAVVSPRRERTTSRNKLANAWEQKILETENGTKAEKPKGNTLPALDEEHRSNIGTKFSMWEQLAQTVVEEPKVIKGGSAPRDPNKVALGKLWESQMSSSAPGGQTGLNKDIEELKSLMEKEKDKISTSSILFHFLNEEKVSTRVLLADDPTAFDYLSDGVAICLFLAKRAPKVMDHSMIIKPATSQQQKVANWNLCLKCLASSNLENVNMDSLVNGDKEEVLMVLWEAVKVSLEVEVKQETKYFNETFQDSDWQTWSLEILLLNWVNEIAAERGVSRTASSLTEDFKDSFFYLMMVWI</sequence>
<evidence type="ECO:0000256" key="1">
    <source>
        <dbReference type="SAM" id="Coils"/>
    </source>
</evidence>
<evidence type="ECO:0000256" key="2">
    <source>
        <dbReference type="SAM" id="MobiDB-lite"/>
    </source>
</evidence>
<proteinExistence type="predicted"/>
<feature type="region of interest" description="Disordered" evidence="2">
    <location>
        <begin position="441"/>
        <end position="460"/>
    </location>
</feature>
<dbReference type="Pfam" id="PF00307">
    <property type="entry name" value="CH"/>
    <property type="match status" value="1"/>
</dbReference>
<dbReference type="SUPFAM" id="SSF81296">
    <property type="entry name" value="E set domains"/>
    <property type="match status" value="1"/>
</dbReference>
<dbReference type="InterPro" id="IPR001715">
    <property type="entry name" value="CH_dom"/>
</dbReference>
<evidence type="ECO:0000313" key="4">
    <source>
        <dbReference type="EMBL" id="NDV29744.1"/>
    </source>
</evidence>
<name>A0A6B2KYA9_9EUKA</name>
<keyword evidence="1" id="KW-0175">Coiled coil</keyword>
<dbReference type="Gene3D" id="1.10.418.10">
    <property type="entry name" value="Calponin-like domain"/>
    <property type="match status" value="1"/>
</dbReference>
<dbReference type="Gene3D" id="2.60.40.10">
    <property type="entry name" value="Immunoglobulins"/>
    <property type="match status" value="1"/>
</dbReference>
<feature type="region of interest" description="Disordered" evidence="2">
    <location>
        <begin position="48"/>
        <end position="199"/>
    </location>
</feature>
<dbReference type="InterPro" id="IPR013783">
    <property type="entry name" value="Ig-like_fold"/>
</dbReference>
<dbReference type="SUPFAM" id="SSF47576">
    <property type="entry name" value="Calponin-homology domain, CH-domain"/>
    <property type="match status" value="1"/>
</dbReference>
<dbReference type="PROSITE" id="PS50021">
    <property type="entry name" value="CH"/>
    <property type="match status" value="1"/>
</dbReference>
<dbReference type="InterPro" id="IPR036872">
    <property type="entry name" value="CH_dom_sf"/>
</dbReference>